<evidence type="ECO:0008006" key="3">
    <source>
        <dbReference type="Google" id="ProtNLM"/>
    </source>
</evidence>
<gene>
    <name evidence="1" type="ORF">PVAP13_2NG560006</name>
</gene>
<evidence type="ECO:0000313" key="2">
    <source>
        <dbReference type="Proteomes" id="UP000823388"/>
    </source>
</evidence>
<dbReference type="InterPro" id="IPR052035">
    <property type="entry name" value="ZnF_BED_domain_contain"/>
</dbReference>
<protein>
    <recommendedName>
        <fullName evidence="3">AC transposase</fullName>
    </recommendedName>
</protein>
<keyword evidence="2" id="KW-1185">Reference proteome</keyword>
<accession>A0A8T0VP97</accession>
<dbReference type="PANTHER" id="PTHR46481:SF11">
    <property type="entry name" value="ZINC FINGER BED DOMAIN-CONTAINING PROTEIN RICESLEEPER 2-LIKE"/>
    <property type="match status" value="1"/>
</dbReference>
<dbReference type="SUPFAM" id="SSF53098">
    <property type="entry name" value="Ribonuclease H-like"/>
    <property type="match status" value="1"/>
</dbReference>
<comment type="caution">
    <text evidence="1">The sequence shown here is derived from an EMBL/GenBank/DDBJ whole genome shotgun (WGS) entry which is preliminary data.</text>
</comment>
<proteinExistence type="predicted"/>
<reference evidence="1" key="1">
    <citation type="submission" date="2020-05" db="EMBL/GenBank/DDBJ databases">
        <title>WGS assembly of Panicum virgatum.</title>
        <authorList>
            <person name="Lovell J.T."/>
            <person name="Jenkins J."/>
            <person name="Shu S."/>
            <person name="Juenger T.E."/>
            <person name="Schmutz J."/>
        </authorList>
    </citation>
    <scope>NUCLEOTIDE SEQUENCE</scope>
    <source>
        <strain evidence="1">AP13</strain>
    </source>
</reference>
<dbReference type="PANTHER" id="PTHR46481">
    <property type="entry name" value="ZINC FINGER BED DOMAIN-CONTAINING PROTEIN 4"/>
    <property type="match status" value="1"/>
</dbReference>
<dbReference type="InterPro" id="IPR012337">
    <property type="entry name" value="RNaseH-like_sf"/>
</dbReference>
<evidence type="ECO:0000313" key="1">
    <source>
        <dbReference type="EMBL" id="KAG2637992.1"/>
    </source>
</evidence>
<dbReference type="Proteomes" id="UP000823388">
    <property type="component" value="Chromosome 2N"/>
</dbReference>
<name>A0A8T0VP97_PANVG</name>
<dbReference type="EMBL" id="CM029040">
    <property type="protein sequence ID" value="KAG2637992.1"/>
    <property type="molecule type" value="Genomic_DNA"/>
</dbReference>
<organism evidence="1 2">
    <name type="scientific">Panicum virgatum</name>
    <name type="common">Blackwell switchgrass</name>
    <dbReference type="NCBI Taxonomy" id="38727"/>
    <lineage>
        <taxon>Eukaryota</taxon>
        <taxon>Viridiplantae</taxon>
        <taxon>Streptophyta</taxon>
        <taxon>Embryophyta</taxon>
        <taxon>Tracheophyta</taxon>
        <taxon>Spermatophyta</taxon>
        <taxon>Magnoliopsida</taxon>
        <taxon>Liliopsida</taxon>
        <taxon>Poales</taxon>
        <taxon>Poaceae</taxon>
        <taxon>PACMAD clade</taxon>
        <taxon>Panicoideae</taxon>
        <taxon>Panicodae</taxon>
        <taxon>Paniceae</taxon>
        <taxon>Panicinae</taxon>
        <taxon>Panicum</taxon>
        <taxon>Panicum sect. Hiantes</taxon>
    </lineage>
</organism>
<dbReference type="AlphaFoldDB" id="A0A8T0VP97"/>
<sequence>MICVPEYPLSIVDHAGFRRFCAAMQPLFKVVSRNTIRKDILDMHEVQKIYMVKFFQKIQARIAVTTDLWTTNHQKKGYMVVTIHFIDDDWKLKSFLLRFIYVPHPHTAEVISDVLHDVLLDWRIERKVSTVTLDNYMTNDNLMEKMQDKMHLSSLMLNGRLMHMRCDAHIINLIVKDGLSVMVEGIDRVRESVMFWTATPKRHERFEKAVAQENLKYDKKIALDVKTRWNSTYLMLSTALEYIYLFLTVLQPVKNFVLLFDHLQMIGSLLGSFVIGWRCFMI</sequence>